<protein>
    <recommendedName>
        <fullName evidence="2">FlgO domain-containing protein</fullName>
    </recommendedName>
</protein>
<sequence>MKKLLFLALLLLIVPTVAGAASGNGATQLLEANYRAVEQMVASIPPSRALNKQKPIIVATVVNVDDLGGSRFGRMLSEQIGTRLTNLGYSVIELKLRDKIFVRQGVGELMLSREVRDISGSQKAQAVVVGTYAESVGGVYPGSSGSVYVTLKIVGVTDNVVISAYDYVLPLDANIRSLLYPIR</sequence>
<feature type="domain" description="FlgO" evidence="2">
    <location>
        <begin position="34"/>
        <end position="173"/>
    </location>
</feature>
<dbReference type="InterPro" id="IPR041215">
    <property type="entry name" value="FlgO_dom"/>
</dbReference>
<evidence type="ECO:0000256" key="1">
    <source>
        <dbReference type="SAM" id="SignalP"/>
    </source>
</evidence>
<keyword evidence="1" id="KW-0732">Signal</keyword>
<dbReference type="EMBL" id="JAEMHM010000015">
    <property type="protein sequence ID" value="MBJ6726586.1"/>
    <property type="molecule type" value="Genomic_DNA"/>
</dbReference>
<dbReference type="Pfam" id="PF17680">
    <property type="entry name" value="FlgO"/>
    <property type="match status" value="1"/>
</dbReference>
<evidence type="ECO:0000259" key="2">
    <source>
        <dbReference type="Pfam" id="PF17680"/>
    </source>
</evidence>
<feature type="signal peptide" evidence="1">
    <location>
        <begin position="1"/>
        <end position="20"/>
    </location>
</feature>
<comment type="caution">
    <text evidence="3">The sequence shown here is derived from an EMBL/GenBank/DDBJ whole genome shotgun (WGS) entry which is preliminary data.</text>
</comment>
<dbReference type="RefSeq" id="WP_199385494.1">
    <property type="nucleotide sequence ID" value="NZ_JAEMHM010000015.1"/>
</dbReference>
<dbReference type="AlphaFoldDB" id="A0A8J7M0Z6"/>
<dbReference type="Proteomes" id="UP000636888">
    <property type="component" value="Unassembled WGS sequence"/>
</dbReference>
<evidence type="ECO:0000313" key="4">
    <source>
        <dbReference type="Proteomes" id="UP000636888"/>
    </source>
</evidence>
<organism evidence="3 4">
    <name type="scientific">Geomesophilobacter sediminis</name>
    <dbReference type="NCBI Taxonomy" id="2798584"/>
    <lineage>
        <taxon>Bacteria</taxon>
        <taxon>Pseudomonadati</taxon>
        <taxon>Thermodesulfobacteriota</taxon>
        <taxon>Desulfuromonadia</taxon>
        <taxon>Geobacterales</taxon>
        <taxon>Geobacteraceae</taxon>
        <taxon>Geomesophilobacter</taxon>
    </lineage>
</organism>
<name>A0A8J7M0Z6_9BACT</name>
<feature type="chain" id="PRO_5035308194" description="FlgO domain-containing protein" evidence="1">
    <location>
        <begin position="21"/>
        <end position="183"/>
    </location>
</feature>
<reference evidence="3" key="1">
    <citation type="submission" date="2020-12" db="EMBL/GenBank/DDBJ databases">
        <title>Geomonas sp. Red875, isolated from river sediment.</title>
        <authorList>
            <person name="Xu Z."/>
            <person name="Zhang Z."/>
            <person name="Masuda Y."/>
            <person name="Itoh H."/>
            <person name="Senoo K."/>
        </authorList>
    </citation>
    <scope>NUCLEOTIDE SEQUENCE</scope>
    <source>
        <strain evidence="3">Red875</strain>
    </source>
</reference>
<proteinExistence type="predicted"/>
<gene>
    <name evidence="3" type="ORF">JFN93_17885</name>
</gene>
<keyword evidence="4" id="KW-1185">Reference proteome</keyword>
<evidence type="ECO:0000313" key="3">
    <source>
        <dbReference type="EMBL" id="MBJ6726586.1"/>
    </source>
</evidence>
<accession>A0A8J7M0Z6</accession>